<keyword evidence="4 10" id="KW-0812">Transmembrane</keyword>
<evidence type="ECO:0000256" key="3">
    <source>
        <dbReference type="ARBA" id="ARBA00022475"/>
    </source>
</evidence>
<feature type="transmembrane region" description="Helical" evidence="10">
    <location>
        <begin position="346"/>
        <end position="369"/>
    </location>
</feature>
<sequence>MIAQIWFALAMLVVVILARGVGGRIGVPFTILLTLVGLAYALVPGPKLELDPEAVLVLVMPPLLYSTARRSSLLAIRANLRPIVSLSVLLVLATAFAVGALVTLVVPGMPLAVGLVLGAAVAPPDPVAALSIGRRAGMPPRLIVLIEGEGLLNDATALTTYQVAVAVAVGGAFSWTIASGLFLLAVAGGLAVGILVALLIRLARPMLRDPLIANAVSLAVPFVTYLVAEAIHSSGVLAVVVAGLMVGHNAGRTESGASRLQTGAVWEFVEYLLEGFVFLLIGQQLPSVIRGLQDQPLSIVVAAAAVSVGAVLLVRPLWLVITQWLPARLHARLGVRSTDRLRGRELVALSWAGTRGVITLVAVFAVPLTTEQGTPFPYRDLISFCAYVVVLVTLVGQGLTFAPLLRRLRLRINRAEVEQLRNQARLATIDAGLARVDDLVAVDRIGPELAAAIRAGLAARADRYHARMAALRESDDGQVTWTEDYEAAIAARRAVINAQREELLRWRDAGRLPDASLRILRRELDHEERTLLDR</sequence>
<evidence type="ECO:0000259" key="11">
    <source>
        <dbReference type="Pfam" id="PF00999"/>
    </source>
</evidence>
<dbReference type="AlphaFoldDB" id="F5XGA4"/>
<name>F5XGA4_MICPN</name>
<dbReference type="RefSeq" id="WP_013865852.1">
    <property type="nucleotide sequence ID" value="NC_015635.1"/>
</dbReference>
<dbReference type="eggNOG" id="COG0025">
    <property type="taxonomic scope" value="Bacteria"/>
</dbReference>
<dbReference type="InterPro" id="IPR006153">
    <property type="entry name" value="Cation/H_exchanger_TM"/>
</dbReference>
<comment type="subcellular location">
    <subcellularLocation>
        <location evidence="1 10">Cell membrane</location>
        <topology evidence="1 10">Multi-pass membrane protein</topology>
    </subcellularLocation>
</comment>
<dbReference type="PANTHER" id="PTHR10110">
    <property type="entry name" value="SODIUM/HYDROGEN EXCHANGER"/>
    <property type="match status" value="1"/>
</dbReference>
<feature type="transmembrane region" description="Helical" evidence="10">
    <location>
        <begin position="50"/>
        <end position="68"/>
    </location>
</feature>
<dbReference type="Pfam" id="PF00999">
    <property type="entry name" value="Na_H_Exchanger"/>
    <property type="match status" value="1"/>
</dbReference>
<dbReference type="GO" id="GO:0005886">
    <property type="term" value="C:plasma membrane"/>
    <property type="evidence" value="ECO:0007669"/>
    <property type="project" value="UniProtKB-SubCell"/>
</dbReference>
<accession>F5XGA4</accession>
<keyword evidence="13" id="KW-1185">Reference proteome</keyword>
<evidence type="ECO:0000256" key="6">
    <source>
        <dbReference type="ARBA" id="ARBA00023053"/>
    </source>
</evidence>
<evidence type="ECO:0000256" key="4">
    <source>
        <dbReference type="ARBA" id="ARBA00022692"/>
    </source>
</evidence>
<dbReference type="GO" id="GO:0015385">
    <property type="term" value="F:sodium:proton antiporter activity"/>
    <property type="evidence" value="ECO:0007669"/>
    <property type="project" value="InterPro"/>
</dbReference>
<evidence type="ECO:0000256" key="10">
    <source>
        <dbReference type="RuleBase" id="RU366002"/>
    </source>
</evidence>
<feature type="transmembrane region" description="Helical" evidence="10">
    <location>
        <begin position="80"/>
        <end position="105"/>
    </location>
</feature>
<dbReference type="HOGENOM" id="CLU_005912_8_2_11"/>
<evidence type="ECO:0000256" key="8">
    <source>
        <dbReference type="ARBA" id="ARBA00023136"/>
    </source>
</evidence>
<dbReference type="OrthoDB" id="57886at2"/>
<evidence type="ECO:0000256" key="9">
    <source>
        <dbReference type="ARBA" id="ARBA00023201"/>
    </source>
</evidence>
<keyword evidence="6 10" id="KW-0915">Sodium</keyword>
<keyword evidence="2 10" id="KW-0813">Transport</keyword>
<dbReference type="GO" id="GO:0015386">
    <property type="term" value="F:potassium:proton antiporter activity"/>
    <property type="evidence" value="ECO:0007669"/>
    <property type="project" value="TreeGrafter"/>
</dbReference>
<keyword evidence="7 10" id="KW-0406">Ion transport</keyword>
<keyword evidence="8 10" id="KW-0472">Membrane</keyword>
<feature type="transmembrane region" description="Helical" evidence="10">
    <location>
        <begin position="263"/>
        <end position="285"/>
    </location>
</feature>
<evidence type="ECO:0000313" key="12">
    <source>
        <dbReference type="EMBL" id="BAK38038.1"/>
    </source>
</evidence>
<dbReference type="Proteomes" id="UP000007947">
    <property type="component" value="Chromosome"/>
</dbReference>
<feature type="transmembrane region" description="Helical" evidence="10">
    <location>
        <begin position="151"/>
        <end position="175"/>
    </location>
</feature>
<dbReference type="NCBIfam" id="TIGR00831">
    <property type="entry name" value="a_cpa1"/>
    <property type="match status" value="1"/>
</dbReference>
<dbReference type="InterPro" id="IPR018422">
    <property type="entry name" value="Cation/H_exchanger_CPA1"/>
</dbReference>
<gene>
    <name evidence="12" type="ordered locus">MLP_50240</name>
</gene>
<keyword evidence="10" id="KW-0050">Antiport</keyword>
<feature type="domain" description="Cation/H+ exchanger transmembrane" evidence="11">
    <location>
        <begin position="13"/>
        <end position="406"/>
    </location>
</feature>
<comment type="caution">
    <text evidence="10">Lacks conserved residue(s) required for the propagation of feature annotation.</text>
</comment>
<evidence type="ECO:0000313" key="13">
    <source>
        <dbReference type="Proteomes" id="UP000007947"/>
    </source>
</evidence>
<keyword evidence="3 10" id="KW-1003">Cell membrane</keyword>
<dbReference type="GO" id="GO:0051453">
    <property type="term" value="P:regulation of intracellular pH"/>
    <property type="evidence" value="ECO:0007669"/>
    <property type="project" value="TreeGrafter"/>
</dbReference>
<feature type="transmembrane region" description="Helical" evidence="10">
    <location>
        <begin position="181"/>
        <end position="199"/>
    </location>
</feature>
<proteinExistence type="inferred from homology"/>
<dbReference type="EMBL" id="AP012204">
    <property type="protein sequence ID" value="BAK38038.1"/>
    <property type="molecule type" value="Genomic_DNA"/>
</dbReference>
<comment type="similarity">
    <text evidence="10">Belongs to the monovalent cation:proton antiporter 1 (CPA1) transporter (TC 2.A.36) family.</text>
</comment>
<dbReference type="InterPro" id="IPR004705">
    <property type="entry name" value="Cation/H_exchanger_CPA1_bac"/>
</dbReference>
<feature type="transmembrane region" description="Helical" evidence="10">
    <location>
        <begin position="297"/>
        <end position="325"/>
    </location>
</feature>
<evidence type="ECO:0000256" key="7">
    <source>
        <dbReference type="ARBA" id="ARBA00023065"/>
    </source>
</evidence>
<dbReference type="GO" id="GO:0098719">
    <property type="term" value="P:sodium ion import across plasma membrane"/>
    <property type="evidence" value="ECO:0007669"/>
    <property type="project" value="TreeGrafter"/>
</dbReference>
<evidence type="ECO:0000256" key="2">
    <source>
        <dbReference type="ARBA" id="ARBA00022448"/>
    </source>
</evidence>
<keyword evidence="9 10" id="KW-0739">Sodium transport</keyword>
<feature type="transmembrane region" description="Helical" evidence="10">
    <location>
        <begin position="381"/>
        <end position="405"/>
    </location>
</feature>
<dbReference type="Gene3D" id="6.10.140.1330">
    <property type="match status" value="1"/>
</dbReference>
<evidence type="ECO:0000256" key="5">
    <source>
        <dbReference type="ARBA" id="ARBA00022989"/>
    </source>
</evidence>
<dbReference type="KEGG" id="mph:MLP_50240"/>
<protein>
    <submittedName>
        <fullName evidence="12">Putative solute/hydrogen antiporter</fullName>
    </submittedName>
</protein>
<dbReference type="PANTHER" id="PTHR10110:SF86">
    <property type="entry name" value="SODIUM_HYDROGEN EXCHANGER 7"/>
    <property type="match status" value="1"/>
</dbReference>
<keyword evidence="5 10" id="KW-1133">Transmembrane helix</keyword>
<reference evidence="12 13" key="1">
    <citation type="submission" date="2011-05" db="EMBL/GenBank/DDBJ databases">
        <title>Whole genome sequence of Microlunatus phosphovorus NM-1.</title>
        <authorList>
            <person name="Hosoyama A."/>
            <person name="Sasaki K."/>
            <person name="Harada T."/>
            <person name="Igarashi R."/>
            <person name="Kawakoshi A."/>
            <person name="Sasagawa M."/>
            <person name="Fukada J."/>
            <person name="Nakamura S."/>
            <person name="Katano Y."/>
            <person name="Hanada S."/>
            <person name="Kamagata Y."/>
            <person name="Nakamura N."/>
            <person name="Yamazaki S."/>
            <person name="Fujita N."/>
        </authorList>
    </citation>
    <scope>NUCLEOTIDE SEQUENCE [LARGE SCALE GENOMIC DNA]</scope>
    <source>
        <strain evidence="13">ATCC 700054 / DSM 10555 / JCM 9379 / NBRC 101784 / NCIMB 13414 / VKM Ac-1990 / NM-1</strain>
    </source>
</reference>
<comment type="function">
    <text evidence="10">Na(+)/H(+) antiporter that extrudes sodium in exchange for external protons.</text>
</comment>
<evidence type="ECO:0000256" key="1">
    <source>
        <dbReference type="ARBA" id="ARBA00004651"/>
    </source>
</evidence>
<dbReference type="STRING" id="1032480.MLP_50240"/>
<organism evidence="12 13">
    <name type="scientific">Microlunatus phosphovorus (strain ATCC 700054 / DSM 10555 / JCM 9379 / NBRC 101784 / NCIMB 13414 / VKM Ac-1990 / NM-1)</name>
    <dbReference type="NCBI Taxonomy" id="1032480"/>
    <lineage>
        <taxon>Bacteria</taxon>
        <taxon>Bacillati</taxon>
        <taxon>Actinomycetota</taxon>
        <taxon>Actinomycetes</taxon>
        <taxon>Propionibacteriales</taxon>
        <taxon>Propionibacteriaceae</taxon>
        <taxon>Microlunatus</taxon>
    </lineage>
</organism>